<accession>A0A401YQI6</accession>
<reference evidence="1 2" key="1">
    <citation type="submission" date="2018-12" db="EMBL/GenBank/DDBJ databases">
        <title>Draft genome sequence of Embleya hyalina NBRC 13850T.</title>
        <authorList>
            <person name="Komaki H."/>
            <person name="Hosoyama A."/>
            <person name="Kimura A."/>
            <person name="Ichikawa N."/>
            <person name="Tamura T."/>
        </authorList>
    </citation>
    <scope>NUCLEOTIDE SEQUENCE [LARGE SCALE GENOMIC DNA]</scope>
    <source>
        <strain evidence="1 2">NBRC 13850</strain>
    </source>
</reference>
<organism evidence="1 2">
    <name type="scientific">Embleya hyalina</name>
    <dbReference type="NCBI Taxonomy" id="516124"/>
    <lineage>
        <taxon>Bacteria</taxon>
        <taxon>Bacillati</taxon>
        <taxon>Actinomycetota</taxon>
        <taxon>Actinomycetes</taxon>
        <taxon>Kitasatosporales</taxon>
        <taxon>Streptomycetaceae</taxon>
        <taxon>Embleya</taxon>
    </lineage>
</organism>
<dbReference type="OrthoDB" id="161242at2"/>
<evidence type="ECO:0008006" key="3">
    <source>
        <dbReference type="Google" id="ProtNLM"/>
    </source>
</evidence>
<evidence type="ECO:0000313" key="2">
    <source>
        <dbReference type="Proteomes" id="UP000286931"/>
    </source>
</evidence>
<comment type="caution">
    <text evidence="1">The sequence shown here is derived from an EMBL/GenBank/DDBJ whole genome shotgun (WGS) entry which is preliminary data.</text>
</comment>
<dbReference type="RefSeq" id="WP_126638862.1">
    <property type="nucleotide sequence ID" value="NZ_BIFH01000022.1"/>
</dbReference>
<name>A0A401YQI6_9ACTN</name>
<sequence>MSAAEEYLAPDGRRIGLVVRADFDDFAAYPPTFETAEEREWLARHYRVASPELERTTKAHLTSDDLPLQLTVLARPAGAYVRPHYHINDVAPQSETRHQVMICLGGRASIGIFTREGEHVAHVTLESGDLVLLYEGHSVETLEDGTRLLEIKQGPMPADPYADNVAIESTGARR</sequence>
<dbReference type="Proteomes" id="UP000286931">
    <property type="component" value="Unassembled WGS sequence"/>
</dbReference>
<proteinExistence type="predicted"/>
<protein>
    <recommendedName>
        <fullName evidence="3">Cupin</fullName>
    </recommendedName>
</protein>
<dbReference type="InterPro" id="IPR011051">
    <property type="entry name" value="RmlC_Cupin_sf"/>
</dbReference>
<dbReference type="EMBL" id="BIFH01000022">
    <property type="protein sequence ID" value="GCD96827.1"/>
    <property type="molecule type" value="Genomic_DNA"/>
</dbReference>
<gene>
    <name evidence="1" type="ORF">EHYA_04514</name>
</gene>
<keyword evidence="2" id="KW-1185">Reference proteome</keyword>
<dbReference type="SUPFAM" id="SSF51182">
    <property type="entry name" value="RmlC-like cupins"/>
    <property type="match status" value="1"/>
</dbReference>
<dbReference type="AlphaFoldDB" id="A0A401YQI6"/>
<evidence type="ECO:0000313" key="1">
    <source>
        <dbReference type="EMBL" id="GCD96827.1"/>
    </source>
</evidence>